<dbReference type="PANTHER" id="PTHR12112:SF22">
    <property type="entry name" value="MANGANESE-DEPENDENT INORGANIC PYROPHOSPHATASE-RELATED"/>
    <property type="match status" value="1"/>
</dbReference>
<organism evidence="10 11">
    <name type="scientific">Longicatena caecimuris</name>
    <dbReference type="NCBI Taxonomy" id="1796635"/>
    <lineage>
        <taxon>Bacteria</taxon>
        <taxon>Bacillati</taxon>
        <taxon>Bacillota</taxon>
        <taxon>Erysipelotrichia</taxon>
        <taxon>Erysipelotrichales</taxon>
        <taxon>Erysipelotrichaceae</taxon>
        <taxon>Longicatena</taxon>
    </lineage>
</organism>
<evidence type="ECO:0000313" key="10">
    <source>
        <dbReference type="EMBL" id="TCU62471.1"/>
    </source>
</evidence>
<evidence type="ECO:0000256" key="6">
    <source>
        <dbReference type="ARBA" id="ARBA00032535"/>
    </source>
</evidence>
<reference evidence="10 11" key="1">
    <citation type="submission" date="2019-03" db="EMBL/GenBank/DDBJ databases">
        <title>Genomic Encyclopedia of Type Strains, Phase IV (KMG-IV): sequencing the most valuable type-strain genomes for metagenomic binning, comparative biology and taxonomic classification.</title>
        <authorList>
            <person name="Goeker M."/>
        </authorList>
    </citation>
    <scope>NUCLEOTIDE SEQUENCE [LARGE SCALE GENOMIC DNA]</scope>
    <source>
        <strain evidence="10 11">DSM 29481</strain>
    </source>
</reference>
<dbReference type="Proteomes" id="UP000295773">
    <property type="component" value="Unassembled WGS sequence"/>
</dbReference>
<dbReference type="Pfam" id="PF01368">
    <property type="entry name" value="DHH"/>
    <property type="match status" value="1"/>
</dbReference>
<evidence type="ECO:0000256" key="4">
    <source>
        <dbReference type="ARBA" id="ARBA00022801"/>
    </source>
</evidence>
<dbReference type="SMART" id="SM01131">
    <property type="entry name" value="DHHA2"/>
    <property type="match status" value="1"/>
</dbReference>
<dbReference type="GO" id="GO:0046872">
    <property type="term" value="F:metal ion binding"/>
    <property type="evidence" value="ECO:0007669"/>
    <property type="project" value="UniProtKB-KW"/>
</dbReference>
<dbReference type="InterPro" id="IPR038222">
    <property type="entry name" value="DHHA2_dom_sf"/>
</dbReference>
<dbReference type="SUPFAM" id="SSF75138">
    <property type="entry name" value="HprK N-terminal domain-like"/>
    <property type="match status" value="1"/>
</dbReference>
<feature type="domain" description="CBS" evidence="9">
    <location>
        <begin position="251"/>
        <end position="308"/>
    </location>
</feature>
<dbReference type="NCBIfam" id="NF011443">
    <property type="entry name" value="PRK14869.1-5"/>
    <property type="match status" value="1"/>
</dbReference>
<dbReference type="SUPFAM" id="SSF54631">
    <property type="entry name" value="CBS-domain pair"/>
    <property type="match status" value="1"/>
</dbReference>
<gene>
    <name evidence="10" type="ORF">EDD61_104110</name>
</gene>
<keyword evidence="4" id="KW-0378">Hydrolase</keyword>
<name>A0A4R3TJK6_9FIRM</name>
<evidence type="ECO:0000256" key="2">
    <source>
        <dbReference type="ARBA" id="ARBA00012146"/>
    </source>
</evidence>
<evidence type="ECO:0000256" key="1">
    <source>
        <dbReference type="ARBA" id="ARBA00001936"/>
    </source>
</evidence>
<sequence length="546" mass="61150">MKKDIVYITGHRHPDSDSIISAIAYALFKQRKGIRAIPCRLGELNAETKYLLDRFGFEEPMLFEDARATLDEIEMDEPLTISPTTTIYETLQMMNEQNKQSYGVVNQKGQLLGMVTKSDLATVGLGDTAVGIALLRETPIENICRTINGRMIYDDPKLHFNGKVSIIAMTETRLANYDVQDRLVVLGNDAKAQKTAITKGAGILIVVWSDSIDDEVLELAKLHHCPIIISGHGTMNTSRYLYFSPSVKLLMKRDVVSFNMDEFVEDVGKKMLKTRYRSYPVVDNDNHLKGYISRFHILDHHNKKVILVDHNEYSQSVKGIEAADLLEVVDHHRVCDIITSRPISFRNEIIGSTASIITSIYMENQMDIAKDLAGLLLGAILSDTLKFRSPTTTAKDIGIAKTLADKAGLDIDVFAKEMFKVSSNISQKSVHDLINQDIKRFEIDDNVVMIGQVIVSSVGEVKEIEGELQKELDEFTRNKGLDLCVIVFTSILENGSIFYSSGDKAQAIFDAFPNEKEEEHSFHEDVLSRKNQIVPTLSRAMLNALG</sequence>
<dbReference type="NCBIfam" id="NF011442">
    <property type="entry name" value="PRK14869.1-4"/>
    <property type="match status" value="1"/>
</dbReference>
<dbReference type="InterPro" id="IPR010766">
    <property type="entry name" value="DRTGG"/>
</dbReference>
<comment type="cofactor">
    <cofactor evidence="1">
        <name>Mn(2+)</name>
        <dbReference type="ChEBI" id="CHEBI:29035"/>
    </cofactor>
</comment>
<dbReference type="InterPro" id="IPR000644">
    <property type="entry name" value="CBS_dom"/>
</dbReference>
<keyword evidence="8" id="KW-0129">CBS domain</keyword>
<dbReference type="PANTHER" id="PTHR12112">
    <property type="entry name" value="BNIP - RELATED"/>
    <property type="match status" value="1"/>
</dbReference>
<feature type="domain" description="CBS" evidence="9">
    <location>
        <begin position="73"/>
        <end position="130"/>
    </location>
</feature>
<dbReference type="InterPro" id="IPR046342">
    <property type="entry name" value="CBS_dom_sf"/>
</dbReference>
<evidence type="ECO:0000256" key="5">
    <source>
        <dbReference type="ARBA" id="ARBA00023211"/>
    </source>
</evidence>
<keyword evidence="5" id="KW-0464">Manganese</keyword>
<dbReference type="EC" id="3.6.1.1" evidence="2"/>
<comment type="catalytic activity">
    <reaction evidence="7">
        <text>diphosphate + H2O = 2 phosphate + H(+)</text>
        <dbReference type="Rhea" id="RHEA:24576"/>
        <dbReference type="ChEBI" id="CHEBI:15377"/>
        <dbReference type="ChEBI" id="CHEBI:15378"/>
        <dbReference type="ChEBI" id="CHEBI:33019"/>
        <dbReference type="ChEBI" id="CHEBI:43474"/>
        <dbReference type="EC" id="3.6.1.1"/>
    </reaction>
</comment>
<dbReference type="InterPro" id="IPR028979">
    <property type="entry name" value="Ser_kin/Pase_Hpr-like_N_sf"/>
</dbReference>
<dbReference type="EMBL" id="SMBP01000004">
    <property type="protein sequence ID" value="TCU62471.1"/>
    <property type="molecule type" value="Genomic_DNA"/>
</dbReference>
<dbReference type="Gene3D" id="3.40.1390.20">
    <property type="entry name" value="HprK N-terminal domain-like"/>
    <property type="match status" value="1"/>
</dbReference>
<accession>A0A4R3TJK6</accession>
<dbReference type="SMART" id="SM00116">
    <property type="entry name" value="CBS"/>
    <property type="match status" value="2"/>
</dbReference>
<evidence type="ECO:0000259" key="9">
    <source>
        <dbReference type="PROSITE" id="PS51371"/>
    </source>
</evidence>
<dbReference type="RefSeq" id="WP_117547844.1">
    <property type="nucleotide sequence ID" value="NZ_JANKBG010000004.1"/>
</dbReference>
<dbReference type="Pfam" id="PF02833">
    <property type="entry name" value="DHHA2"/>
    <property type="match status" value="1"/>
</dbReference>
<protein>
    <recommendedName>
        <fullName evidence="2">inorganic diphosphatase</fullName>
        <ecNumber evidence="2">3.6.1.1</ecNumber>
    </recommendedName>
    <alternativeName>
        <fullName evidence="6">Pyrophosphate phospho-hydrolase</fullName>
    </alternativeName>
</protein>
<evidence type="ECO:0000256" key="7">
    <source>
        <dbReference type="ARBA" id="ARBA00047820"/>
    </source>
</evidence>
<dbReference type="Pfam" id="PF00571">
    <property type="entry name" value="CBS"/>
    <property type="match status" value="2"/>
</dbReference>
<dbReference type="GO" id="GO:0004427">
    <property type="term" value="F:inorganic diphosphate phosphatase activity"/>
    <property type="evidence" value="ECO:0007669"/>
    <property type="project" value="UniProtKB-EC"/>
</dbReference>
<evidence type="ECO:0000256" key="8">
    <source>
        <dbReference type="PROSITE-ProRule" id="PRU00703"/>
    </source>
</evidence>
<keyword evidence="3" id="KW-0479">Metal-binding</keyword>
<dbReference type="InterPro" id="IPR004097">
    <property type="entry name" value="DHHA2"/>
</dbReference>
<dbReference type="Gene3D" id="3.10.310.20">
    <property type="entry name" value="DHHA2 domain"/>
    <property type="match status" value="1"/>
</dbReference>
<dbReference type="InterPro" id="IPR001667">
    <property type="entry name" value="DDH_dom"/>
</dbReference>
<dbReference type="InterPro" id="IPR038763">
    <property type="entry name" value="DHH_sf"/>
</dbReference>
<evidence type="ECO:0000313" key="11">
    <source>
        <dbReference type="Proteomes" id="UP000295773"/>
    </source>
</evidence>
<proteinExistence type="predicted"/>
<dbReference type="PROSITE" id="PS51371">
    <property type="entry name" value="CBS"/>
    <property type="match status" value="2"/>
</dbReference>
<keyword evidence="11" id="KW-1185">Reference proteome</keyword>
<comment type="caution">
    <text evidence="10">The sequence shown here is derived from an EMBL/GenBank/DDBJ whole genome shotgun (WGS) entry which is preliminary data.</text>
</comment>
<dbReference type="GO" id="GO:0005737">
    <property type="term" value="C:cytoplasm"/>
    <property type="evidence" value="ECO:0007669"/>
    <property type="project" value="InterPro"/>
</dbReference>
<evidence type="ECO:0000256" key="3">
    <source>
        <dbReference type="ARBA" id="ARBA00022723"/>
    </source>
</evidence>
<dbReference type="SUPFAM" id="SSF64182">
    <property type="entry name" value="DHH phosphoesterases"/>
    <property type="match status" value="1"/>
</dbReference>
<dbReference type="Gene3D" id="3.90.1640.10">
    <property type="entry name" value="inorganic pyrophosphatase (n-terminal core)"/>
    <property type="match status" value="2"/>
</dbReference>
<dbReference type="AlphaFoldDB" id="A0A4R3TJK6"/>
<dbReference type="Pfam" id="PF07085">
    <property type="entry name" value="DRTGG"/>
    <property type="match status" value="1"/>
</dbReference>